<protein>
    <recommendedName>
        <fullName evidence="1">Phytanoyl-CoA hydroxylase-interacting protein-like C-terminal domain-containing protein</fullName>
    </recommendedName>
</protein>
<evidence type="ECO:0000259" key="1">
    <source>
        <dbReference type="Pfam" id="PF19281"/>
    </source>
</evidence>
<dbReference type="AlphaFoldDB" id="A0AAE0S5S6"/>
<keyword evidence="3" id="KW-1185">Reference proteome</keyword>
<dbReference type="Pfam" id="PF19281">
    <property type="entry name" value="PHYHIP_C"/>
    <property type="match status" value="1"/>
</dbReference>
<accession>A0AAE0S5S6</accession>
<organism evidence="2 3">
    <name type="scientific">Potamilus streckersoni</name>
    <dbReference type="NCBI Taxonomy" id="2493646"/>
    <lineage>
        <taxon>Eukaryota</taxon>
        <taxon>Metazoa</taxon>
        <taxon>Spiralia</taxon>
        <taxon>Lophotrochozoa</taxon>
        <taxon>Mollusca</taxon>
        <taxon>Bivalvia</taxon>
        <taxon>Autobranchia</taxon>
        <taxon>Heteroconchia</taxon>
        <taxon>Palaeoheterodonta</taxon>
        <taxon>Unionida</taxon>
        <taxon>Unionoidea</taxon>
        <taxon>Unionidae</taxon>
        <taxon>Ambleminae</taxon>
        <taxon>Lampsilini</taxon>
        <taxon>Potamilus</taxon>
    </lineage>
</organism>
<gene>
    <name evidence="2" type="ORF">CHS0354_022959</name>
</gene>
<dbReference type="PANTHER" id="PTHR15698:SF10">
    <property type="entry name" value="PHYTANOYL-COA HYDROXYLASE-INTERACTING PROTEIN-LIKE C-TERMINAL DOMAIN-CONTAINING PROTEIN"/>
    <property type="match status" value="1"/>
</dbReference>
<proteinExistence type="predicted"/>
<dbReference type="PANTHER" id="PTHR15698">
    <property type="entry name" value="PROTEIN CBG15099"/>
    <property type="match status" value="1"/>
</dbReference>
<comment type="caution">
    <text evidence="2">The sequence shown here is derived from an EMBL/GenBank/DDBJ whole genome shotgun (WGS) entry which is preliminary data.</text>
</comment>
<evidence type="ECO:0000313" key="3">
    <source>
        <dbReference type="Proteomes" id="UP001195483"/>
    </source>
</evidence>
<evidence type="ECO:0000313" key="2">
    <source>
        <dbReference type="EMBL" id="KAK3585548.1"/>
    </source>
</evidence>
<dbReference type="Proteomes" id="UP001195483">
    <property type="component" value="Unassembled WGS sequence"/>
</dbReference>
<name>A0AAE0S5S6_9BIVA</name>
<reference evidence="2" key="2">
    <citation type="journal article" date="2021" name="Genome Biol. Evol.">
        <title>Developing a high-quality reference genome for a parasitic bivalve with doubly uniparental inheritance (Bivalvia: Unionida).</title>
        <authorList>
            <person name="Smith C.H."/>
        </authorList>
    </citation>
    <scope>NUCLEOTIDE SEQUENCE</scope>
    <source>
        <strain evidence="2">CHS0354</strain>
        <tissue evidence="2">Mantle</tissue>
    </source>
</reference>
<reference evidence="2" key="1">
    <citation type="journal article" date="2021" name="Genome Biol. Evol.">
        <title>A High-Quality Reference Genome for a Parasitic Bivalve with Doubly Uniparental Inheritance (Bivalvia: Unionida).</title>
        <authorList>
            <person name="Smith C.H."/>
        </authorList>
    </citation>
    <scope>NUCLEOTIDE SEQUENCE</scope>
    <source>
        <strain evidence="2">CHS0354</strain>
    </source>
</reference>
<dbReference type="InterPro" id="IPR045545">
    <property type="entry name" value="PHYIP/PHIPL_C"/>
</dbReference>
<feature type="domain" description="Phytanoyl-CoA hydroxylase-interacting protein-like C-terminal" evidence="1">
    <location>
        <begin position="281"/>
        <end position="441"/>
    </location>
</feature>
<sequence>MERVYIYRTEQNKTRLHEKSYSGHTYKCVKTTCAHSVTEVMIQIAFQEGPNINIIWDRKEVNPTQLYMFMHHKKSLRKSSHWILDLKQDSLSLTFPFHGITGGYDLLVCGLKPLSAETTGLPYYQVYGSASEKDTSSRNTMTIHLKRSPPEQYFQSEQNGDFDVEKDHMPPSHYTLFGLPVRDSIHVIRVHQELPPAYFLYVHKGSNGSRFKFPNIFIPASDYHVTVYESEAQKGGSSDRGISCYSTAKVSNVLHFRAYMTKNEVNELFVKSCNFVQKQQDSRFVKIAHFYRDKLPAYFDFIFEKNCGIMPTYYKTISGDKASTIHLNIKGIFFNTLVKGKKNKKPKISCHGTKRLHIPAPFFFEGVNIYFADFYCHYTAHKVTLIFAVKGTKDDKFCSARLKMVGLFKNPFLYINPEGNVFVRSGVRVEVFYADEIDVQSLMHELGGNNVFLTDVRPLYRPRDIVISKPKRDDCKICNLKARSKVI</sequence>
<dbReference type="InterPro" id="IPR042868">
    <property type="entry name" value="PHYHIP/PHYHIPL"/>
</dbReference>
<reference evidence="2" key="3">
    <citation type="submission" date="2023-05" db="EMBL/GenBank/DDBJ databases">
        <authorList>
            <person name="Smith C.H."/>
        </authorList>
    </citation>
    <scope>NUCLEOTIDE SEQUENCE</scope>
    <source>
        <strain evidence="2">CHS0354</strain>
        <tissue evidence="2">Mantle</tissue>
    </source>
</reference>
<dbReference type="EMBL" id="JAEAOA010001386">
    <property type="protein sequence ID" value="KAK3585548.1"/>
    <property type="molecule type" value="Genomic_DNA"/>
</dbReference>